<feature type="domain" description="ABC transporter" evidence="4">
    <location>
        <begin position="1"/>
        <end position="236"/>
    </location>
</feature>
<protein>
    <recommendedName>
        <fullName evidence="4">ABC transporter domain-containing protein</fullName>
    </recommendedName>
</protein>
<evidence type="ECO:0000259" key="4">
    <source>
        <dbReference type="PROSITE" id="PS50893"/>
    </source>
</evidence>
<evidence type="ECO:0000256" key="1">
    <source>
        <dbReference type="ARBA" id="ARBA00022448"/>
    </source>
</evidence>
<dbReference type="AlphaFoldDB" id="X1FLZ5"/>
<dbReference type="SUPFAM" id="SSF52540">
    <property type="entry name" value="P-loop containing nucleoside triphosphate hydrolases"/>
    <property type="match status" value="1"/>
</dbReference>
<dbReference type="InterPro" id="IPR015856">
    <property type="entry name" value="ABC_transpr_CbiO/EcfA_su"/>
</dbReference>
<proteinExistence type="predicted"/>
<keyword evidence="2" id="KW-0547">Nucleotide-binding</keyword>
<gene>
    <name evidence="5" type="ORF">S03H2_01732</name>
</gene>
<evidence type="ECO:0000313" key="5">
    <source>
        <dbReference type="EMBL" id="GAH21803.1"/>
    </source>
</evidence>
<dbReference type="InterPro" id="IPR003593">
    <property type="entry name" value="AAA+_ATPase"/>
</dbReference>
<sequence>MDGGFSSYREVLKGINFSVGRGEKLSIIGPNGAGKSTLMLNIAGLIDGKYRNGEIFIYGKRLNEKNIYDIREKIGFVFQDPNDQLFSTKVFDDVSFGLINYLNKKKDRRAKNRQYVEEIVRISLRKVNLGNIEEEIPHFLSFGEKKLVTLATVLSYDPEILVLDEPSSNLDPRNRTNFIKLIQEMDKTIIIATHDLDLAYEFSDRCIILNQGEVVFDGDSKKILNDRDFLMNNGLDLPLCLRKSI</sequence>
<dbReference type="PROSITE" id="PS00211">
    <property type="entry name" value="ABC_TRANSPORTER_1"/>
    <property type="match status" value="1"/>
</dbReference>
<dbReference type="GO" id="GO:0043190">
    <property type="term" value="C:ATP-binding cassette (ABC) transporter complex"/>
    <property type="evidence" value="ECO:0007669"/>
    <property type="project" value="TreeGrafter"/>
</dbReference>
<name>X1FLZ5_9ZZZZ</name>
<evidence type="ECO:0000256" key="3">
    <source>
        <dbReference type="ARBA" id="ARBA00022840"/>
    </source>
</evidence>
<dbReference type="InterPro" id="IPR003439">
    <property type="entry name" value="ABC_transporter-like_ATP-bd"/>
</dbReference>
<dbReference type="CDD" id="cd03225">
    <property type="entry name" value="ABC_cobalt_CbiO_domain1"/>
    <property type="match status" value="1"/>
</dbReference>
<dbReference type="GO" id="GO:0016887">
    <property type="term" value="F:ATP hydrolysis activity"/>
    <property type="evidence" value="ECO:0007669"/>
    <property type="project" value="InterPro"/>
</dbReference>
<keyword evidence="1" id="KW-0813">Transport</keyword>
<evidence type="ECO:0000256" key="2">
    <source>
        <dbReference type="ARBA" id="ARBA00022741"/>
    </source>
</evidence>
<dbReference type="PANTHER" id="PTHR43553">
    <property type="entry name" value="HEAVY METAL TRANSPORTER"/>
    <property type="match status" value="1"/>
</dbReference>
<dbReference type="Gene3D" id="3.40.50.300">
    <property type="entry name" value="P-loop containing nucleotide triphosphate hydrolases"/>
    <property type="match status" value="1"/>
</dbReference>
<organism evidence="5">
    <name type="scientific">marine sediment metagenome</name>
    <dbReference type="NCBI Taxonomy" id="412755"/>
    <lineage>
        <taxon>unclassified sequences</taxon>
        <taxon>metagenomes</taxon>
        <taxon>ecological metagenomes</taxon>
    </lineage>
</organism>
<dbReference type="InterPro" id="IPR027417">
    <property type="entry name" value="P-loop_NTPase"/>
</dbReference>
<reference evidence="5" key="1">
    <citation type="journal article" date="2014" name="Front. Microbiol.">
        <title>High frequency of phylogenetically diverse reductive dehalogenase-homologous genes in deep subseafloor sedimentary metagenomes.</title>
        <authorList>
            <person name="Kawai M."/>
            <person name="Futagami T."/>
            <person name="Toyoda A."/>
            <person name="Takaki Y."/>
            <person name="Nishi S."/>
            <person name="Hori S."/>
            <person name="Arai W."/>
            <person name="Tsubouchi T."/>
            <person name="Morono Y."/>
            <person name="Uchiyama I."/>
            <person name="Ito T."/>
            <person name="Fujiyama A."/>
            <person name="Inagaki F."/>
            <person name="Takami H."/>
        </authorList>
    </citation>
    <scope>NUCLEOTIDE SEQUENCE</scope>
    <source>
        <strain evidence="5">Expedition CK06-06</strain>
    </source>
</reference>
<dbReference type="GO" id="GO:0042626">
    <property type="term" value="F:ATPase-coupled transmembrane transporter activity"/>
    <property type="evidence" value="ECO:0007669"/>
    <property type="project" value="TreeGrafter"/>
</dbReference>
<dbReference type="PROSITE" id="PS50893">
    <property type="entry name" value="ABC_TRANSPORTER_2"/>
    <property type="match status" value="1"/>
</dbReference>
<dbReference type="InterPro" id="IPR050095">
    <property type="entry name" value="ECF_ABC_transporter_ATP-bd"/>
</dbReference>
<dbReference type="InterPro" id="IPR017871">
    <property type="entry name" value="ABC_transporter-like_CS"/>
</dbReference>
<dbReference type="EMBL" id="BARU01000530">
    <property type="protein sequence ID" value="GAH21803.1"/>
    <property type="molecule type" value="Genomic_DNA"/>
</dbReference>
<comment type="caution">
    <text evidence="5">The sequence shown here is derived from an EMBL/GenBank/DDBJ whole genome shotgun (WGS) entry which is preliminary data.</text>
</comment>
<dbReference type="GO" id="GO:0005524">
    <property type="term" value="F:ATP binding"/>
    <property type="evidence" value="ECO:0007669"/>
    <property type="project" value="UniProtKB-KW"/>
</dbReference>
<accession>X1FLZ5</accession>
<keyword evidence="3" id="KW-0067">ATP-binding</keyword>
<dbReference type="Pfam" id="PF00005">
    <property type="entry name" value="ABC_tran"/>
    <property type="match status" value="1"/>
</dbReference>
<dbReference type="SMART" id="SM00382">
    <property type="entry name" value="AAA"/>
    <property type="match status" value="1"/>
</dbReference>